<name>A0A1G7IQB3_9BACT</name>
<dbReference type="OrthoDB" id="9816424at2"/>
<evidence type="ECO:0000256" key="1">
    <source>
        <dbReference type="SAM" id="MobiDB-lite"/>
    </source>
</evidence>
<feature type="compositionally biased region" description="Pro residues" evidence="1">
    <location>
        <begin position="298"/>
        <end position="311"/>
    </location>
</feature>
<evidence type="ECO:0008006" key="4">
    <source>
        <dbReference type="Google" id="ProtNLM"/>
    </source>
</evidence>
<protein>
    <recommendedName>
        <fullName evidence="4">Sulfotransferase family protein</fullName>
    </recommendedName>
</protein>
<dbReference type="AlphaFoldDB" id="A0A1G7IQB3"/>
<feature type="region of interest" description="Disordered" evidence="1">
    <location>
        <begin position="295"/>
        <end position="317"/>
    </location>
</feature>
<organism evidence="2 3">
    <name type="scientific">Desulfovibrio legallii</name>
    <dbReference type="NCBI Taxonomy" id="571438"/>
    <lineage>
        <taxon>Bacteria</taxon>
        <taxon>Pseudomonadati</taxon>
        <taxon>Thermodesulfobacteriota</taxon>
        <taxon>Desulfovibrionia</taxon>
        <taxon>Desulfovibrionales</taxon>
        <taxon>Desulfovibrionaceae</taxon>
        <taxon>Desulfovibrio</taxon>
    </lineage>
</organism>
<gene>
    <name evidence="2" type="ORF">SAMN05192586_10226</name>
</gene>
<dbReference type="InterPro" id="IPR027417">
    <property type="entry name" value="P-loop_NTPase"/>
</dbReference>
<reference evidence="3" key="1">
    <citation type="submission" date="2016-10" db="EMBL/GenBank/DDBJ databases">
        <authorList>
            <person name="Varghese N."/>
            <person name="Submissions S."/>
        </authorList>
    </citation>
    <scope>NUCLEOTIDE SEQUENCE [LARGE SCALE GENOMIC DNA]</scope>
    <source>
        <strain evidence="3">KHC7</strain>
    </source>
</reference>
<dbReference type="RefSeq" id="WP_092152565.1">
    <property type="nucleotide sequence ID" value="NZ_FNBX01000002.1"/>
</dbReference>
<evidence type="ECO:0000313" key="3">
    <source>
        <dbReference type="Proteomes" id="UP000199355"/>
    </source>
</evidence>
<evidence type="ECO:0000313" key="2">
    <source>
        <dbReference type="EMBL" id="SDF14744.1"/>
    </source>
</evidence>
<accession>A0A1G7IQB3</accession>
<dbReference type="Proteomes" id="UP000199355">
    <property type="component" value="Unassembled WGS sequence"/>
</dbReference>
<dbReference type="Gene3D" id="3.40.50.300">
    <property type="entry name" value="P-loop containing nucleotide triphosphate hydrolases"/>
    <property type="match status" value="1"/>
</dbReference>
<dbReference type="STRING" id="571438.SAMN05192586_10226"/>
<dbReference type="EMBL" id="FNBX01000002">
    <property type="protein sequence ID" value="SDF14744.1"/>
    <property type="molecule type" value="Genomic_DNA"/>
</dbReference>
<sequence>MTQTAQLILVLGMHRSGTSAWARALRVLGADLGARLLPPLPCNPKGFFEDADVYACNKELLRLLGASWSHWPPPPALEQRRLAGGEAGAAALALLREKCAADAPVGLKDPRLSLLMPFWRPVLAAAGLRPHCLICLRSPQSVAASLARRDALGAEHSQALWVAHTLGALTGSAGLPRMLADYDALLRAPQTALERLSLFLNRPVDAAERAAFCNDFLDAALCHHRGEDAPSDPEGAPAPEGQAQNAAADPAPWGALARRIYAALRSGPDNKPPAPFDDLESPACARALGAWLATMRRLPPPPAGAPRPTAPPEGARP</sequence>
<dbReference type="SUPFAM" id="SSF52540">
    <property type="entry name" value="P-loop containing nucleoside triphosphate hydrolases"/>
    <property type="match status" value="1"/>
</dbReference>
<proteinExistence type="predicted"/>
<keyword evidence="3" id="KW-1185">Reference proteome</keyword>
<feature type="region of interest" description="Disordered" evidence="1">
    <location>
        <begin position="225"/>
        <end position="249"/>
    </location>
</feature>